<dbReference type="Proteomes" id="UP000717585">
    <property type="component" value="Unassembled WGS sequence"/>
</dbReference>
<dbReference type="Gene3D" id="1.10.287.130">
    <property type="match status" value="1"/>
</dbReference>
<keyword evidence="5 11" id="KW-0418">Kinase</keyword>
<dbReference type="EMBL" id="JAHDYR010000069">
    <property type="protein sequence ID" value="KAG9389570.1"/>
    <property type="molecule type" value="Genomic_DNA"/>
</dbReference>
<evidence type="ECO:0000256" key="3">
    <source>
        <dbReference type="ARBA" id="ARBA00022553"/>
    </source>
</evidence>
<dbReference type="SUPFAM" id="SSF55874">
    <property type="entry name" value="ATPase domain of HSP90 chaperone/DNA topoisomerase II/histidine kinase"/>
    <property type="match status" value="1"/>
</dbReference>
<dbReference type="CDD" id="cd17546">
    <property type="entry name" value="REC_hyHK_CKI1_RcsC-like"/>
    <property type="match status" value="1"/>
</dbReference>
<dbReference type="CDD" id="cd00082">
    <property type="entry name" value="HisKA"/>
    <property type="match status" value="1"/>
</dbReference>
<dbReference type="InterPro" id="IPR001789">
    <property type="entry name" value="Sig_transdc_resp-reg_receiver"/>
</dbReference>
<dbReference type="InterPro" id="IPR036890">
    <property type="entry name" value="HATPase_C_sf"/>
</dbReference>
<dbReference type="InterPro" id="IPR036097">
    <property type="entry name" value="HisK_dim/P_sf"/>
</dbReference>
<dbReference type="SMART" id="SM00448">
    <property type="entry name" value="REC"/>
    <property type="match status" value="1"/>
</dbReference>
<keyword evidence="7" id="KW-0175">Coiled coil</keyword>
<dbReference type="OrthoDB" id="60033at2759"/>
<evidence type="ECO:0000256" key="2">
    <source>
        <dbReference type="ARBA" id="ARBA00012438"/>
    </source>
</evidence>
<dbReference type="GO" id="GO:0005886">
    <property type="term" value="C:plasma membrane"/>
    <property type="evidence" value="ECO:0007669"/>
    <property type="project" value="TreeGrafter"/>
</dbReference>
<evidence type="ECO:0000313" key="11">
    <source>
        <dbReference type="EMBL" id="KAG9389570.1"/>
    </source>
</evidence>
<comment type="caution">
    <text evidence="11">The sequence shown here is derived from an EMBL/GenBank/DDBJ whole genome shotgun (WGS) entry which is preliminary data.</text>
</comment>
<organism evidence="11 12">
    <name type="scientific">Carpediemonas membranifera</name>
    <dbReference type="NCBI Taxonomy" id="201153"/>
    <lineage>
        <taxon>Eukaryota</taxon>
        <taxon>Metamonada</taxon>
        <taxon>Carpediemonas-like organisms</taxon>
        <taxon>Carpediemonas</taxon>
    </lineage>
</organism>
<feature type="coiled-coil region" evidence="7">
    <location>
        <begin position="217"/>
        <end position="255"/>
    </location>
</feature>
<dbReference type="PROSITE" id="PS50109">
    <property type="entry name" value="HIS_KIN"/>
    <property type="match status" value="1"/>
</dbReference>
<feature type="modified residue" description="4-aspartylphosphate" evidence="6">
    <location>
        <position position="658"/>
    </location>
</feature>
<proteinExistence type="predicted"/>
<dbReference type="InterPro" id="IPR003594">
    <property type="entry name" value="HATPase_dom"/>
</dbReference>
<dbReference type="PRINTS" id="PR00344">
    <property type="entry name" value="BCTRLSENSOR"/>
</dbReference>
<dbReference type="Gene3D" id="3.30.565.10">
    <property type="entry name" value="Histidine kinase-like ATPase, C-terminal domain"/>
    <property type="match status" value="1"/>
</dbReference>
<feature type="domain" description="Histidine kinase" evidence="9">
    <location>
        <begin position="269"/>
        <end position="551"/>
    </location>
</feature>
<feature type="domain" description="Response regulatory" evidence="10">
    <location>
        <begin position="603"/>
        <end position="729"/>
    </location>
</feature>
<reference evidence="11" key="1">
    <citation type="submission" date="2021-05" db="EMBL/GenBank/DDBJ databases">
        <title>A free-living protist that lacks canonical eukaryotic 1 DNA replication and segregation systems.</title>
        <authorList>
            <person name="Salas-Leiva D.E."/>
            <person name="Tromer E.C."/>
            <person name="Curtis B.A."/>
            <person name="Jerlstrom-Hultqvist J."/>
            <person name="Kolisko M."/>
            <person name="Yi Z."/>
            <person name="Salas-Leiva J.S."/>
            <person name="Gallot-Lavallee L."/>
            <person name="Kops G.J.P.L."/>
            <person name="Archibald J.M."/>
            <person name="Simpson A.G.B."/>
            <person name="Roger A.J."/>
        </authorList>
    </citation>
    <scope>NUCLEOTIDE SEQUENCE</scope>
    <source>
        <strain evidence="11">BICM</strain>
    </source>
</reference>
<protein>
    <recommendedName>
        <fullName evidence="2">histidine kinase</fullName>
        <ecNumber evidence="2">2.7.13.3</ecNumber>
    </recommendedName>
</protein>
<dbReference type="InterPro" id="IPR018771">
    <property type="entry name" value="PocR_dom"/>
</dbReference>
<evidence type="ECO:0000313" key="12">
    <source>
        <dbReference type="Proteomes" id="UP000717585"/>
    </source>
</evidence>
<dbReference type="SMART" id="SM00388">
    <property type="entry name" value="HisKA"/>
    <property type="match status" value="1"/>
</dbReference>
<sequence length="731" mass="79711">MDDPDAKRHYVAYNSSKRHKPTDKDDIQDPFKATPSLRFNSVDEVEFEDLFDIDTLNELLDDTSNALAIGTLVSSPAGLPISRVHQGSEICAAVRDTELGQEVCEESALQGVVSYDRPVSSYTCSSVSHLHEGTAGVFLRDKLIALWVIGQVRTEDEPALPEESFDLGAELGLDRSWIVSHWGDTAAMTREEFDKKLQFLSIFASQLSEAAFVTYESGQLAAQLQEMNERLTAAKAELEDEVLAQTRHLAEANEVLAASLHARRLFLGRVSHDMRTPLLGINGTAILMEEEERVQTGVGLGDDVEMGSNLSIMQTSCELLLTYIDQLLDFSRLEALEDSGQPYVLEEQPMSMVEFLTSTAQLFEALAAQKSIALTVDGTAIEAALVHRCDPLRLAQLLSNVIGNAMKFTPEGGRVTCTVELLGPGLPPPRMVDPECDVAIVDTATTLDEGLQPDPFSCADVPAHYPAVPEGADLVAFSVSDTGPGIEEDRIYSIFSAFSQEDVSTPRVYGGSGLGLSMCRSICVDMYHGSLVVQNKRTGGALFIAILPLRQTDEDPSGFFDTIKSSATFQRHGIDFDRARESLADVEESMVVDPPDLDGSAAAILVVDDVDVNRIVIGRLLRSVLRERGRACRIHFAAEGGECLEMIQQYRYDLILIDLFMPNGIGGHDTVKTIRALEEDGVVERHAVVAVTASASPEVEDLCEKNGFDGILGKPFKMEDLSAVLDEFVLG</sequence>
<evidence type="ECO:0000256" key="6">
    <source>
        <dbReference type="PROSITE-ProRule" id="PRU00169"/>
    </source>
</evidence>
<dbReference type="SUPFAM" id="SSF47384">
    <property type="entry name" value="Homodimeric domain of signal transducing histidine kinase"/>
    <property type="match status" value="1"/>
</dbReference>
<dbReference type="Pfam" id="PF10114">
    <property type="entry name" value="PocR"/>
    <property type="match status" value="1"/>
</dbReference>
<dbReference type="AlphaFoldDB" id="A0A8J6AQN3"/>
<evidence type="ECO:0000259" key="10">
    <source>
        <dbReference type="PROSITE" id="PS50110"/>
    </source>
</evidence>
<dbReference type="Gene3D" id="3.40.50.2300">
    <property type="match status" value="1"/>
</dbReference>
<feature type="region of interest" description="Disordered" evidence="8">
    <location>
        <begin position="1"/>
        <end position="31"/>
    </location>
</feature>
<dbReference type="InterPro" id="IPR005467">
    <property type="entry name" value="His_kinase_dom"/>
</dbReference>
<evidence type="ECO:0000256" key="8">
    <source>
        <dbReference type="SAM" id="MobiDB-lite"/>
    </source>
</evidence>
<dbReference type="Pfam" id="PF02518">
    <property type="entry name" value="HATPase_c"/>
    <property type="match status" value="1"/>
</dbReference>
<dbReference type="PANTHER" id="PTHR43047">
    <property type="entry name" value="TWO-COMPONENT HISTIDINE PROTEIN KINASE"/>
    <property type="match status" value="1"/>
</dbReference>
<evidence type="ECO:0000256" key="7">
    <source>
        <dbReference type="SAM" id="Coils"/>
    </source>
</evidence>
<gene>
    <name evidence="11" type="ORF">J8273_8863</name>
</gene>
<evidence type="ECO:0000256" key="4">
    <source>
        <dbReference type="ARBA" id="ARBA00022679"/>
    </source>
</evidence>
<accession>A0A8J6AQN3</accession>
<dbReference type="Pfam" id="PF00072">
    <property type="entry name" value="Response_reg"/>
    <property type="match status" value="1"/>
</dbReference>
<dbReference type="InterPro" id="IPR004358">
    <property type="entry name" value="Sig_transdc_His_kin-like_C"/>
</dbReference>
<keyword evidence="3 6" id="KW-0597">Phosphoprotein</keyword>
<dbReference type="EC" id="2.7.13.3" evidence="2"/>
<evidence type="ECO:0000259" key="9">
    <source>
        <dbReference type="PROSITE" id="PS50109"/>
    </source>
</evidence>
<dbReference type="Pfam" id="PF00512">
    <property type="entry name" value="HisKA"/>
    <property type="match status" value="1"/>
</dbReference>
<dbReference type="GO" id="GO:0009927">
    <property type="term" value="F:histidine phosphotransfer kinase activity"/>
    <property type="evidence" value="ECO:0007669"/>
    <property type="project" value="TreeGrafter"/>
</dbReference>
<dbReference type="GO" id="GO:0000155">
    <property type="term" value="F:phosphorelay sensor kinase activity"/>
    <property type="evidence" value="ECO:0007669"/>
    <property type="project" value="InterPro"/>
</dbReference>
<comment type="catalytic activity">
    <reaction evidence="1">
        <text>ATP + protein L-histidine = ADP + protein N-phospho-L-histidine.</text>
        <dbReference type="EC" id="2.7.13.3"/>
    </reaction>
</comment>
<keyword evidence="12" id="KW-1185">Reference proteome</keyword>
<dbReference type="SMART" id="SM00387">
    <property type="entry name" value="HATPase_c"/>
    <property type="match status" value="1"/>
</dbReference>
<dbReference type="InterPro" id="IPR003661">
    <property type="entry name" value="HisK_dim/P_dom"/>
</dbReference>
<dbReference type="SUPFAM" id="SSF52172">
    <property type="entry name" value="CheY-like"/>
    <property type="match status" value="1"/>
</dbReference>
<dbReference type="PANTHER" id="PTHR43047:SF62">
    <property type="entry name" value="SENSOR HISTIDINE KINASE DPIB"/>
    <property type="match status" value="1"/>
</dbReference>
<dbReference type="InterPro" id="IPR011006">
    <property type="entry name" value="CheY-like_superfamily"/>
</dbReference>
<name>A0A8J6AQN3_9EUKA</name>
<dbReference type="PROSITE" id="PS50110">
    <property type="entry name" value="RESPONSE_REGULATORY"/>
    <property type="match status" value="1"/>
</dbReference>
<evidence type="ECO:0000256" key="1">
    <source>
        <dbReference type="ARBA" id="ARBA00000085"/>
    </source>
</evidence>
<keyword evidence="4" id="KW-0808">Transferase</keyword>
<evidence type="ECO:0000256" key="5">
    <source>
        <dbReference type="ARBA" id="ARBA00022777"/>
    </source>
</evidence>